<evidence type="ECO:0000256" key="9">
    <source>
        <dbReference type="ARBA" id="ARBA00022842"/>
    </source>
</evidence>
<sequence>MVRDGAQRPARGDLLAARHRPRAGGLRSRLRPGDCTDHRRHPRGRAAASARHGRVAHSGRTDGRHAGRALAAHRHWAATFLQCAGDAARPCPPVPDHPPQLRGVQQPGDRGCDRRAPCRVPRRRRLRRDRGPDRRVVAAAQRLRRRARDGHRVTVEVREHQLPLTDDRLIEAIADAAAAARIETYLVGGFVRDRLLGREVKDIDLLAVGDDGTRVLADIARRFDWAPPQRFERFGTGQVRGGGFVVEVVRARAESYDASSRKPDVRPGTLAEDIWRRDFTVNALCQTLDGRIIDVTGRGLDDLRHHVLRTPLDPEQTFSEDPLRMFRAARFAAQLGFTTAPGLTAAMSRMARRSEILSAERVAEELRRLLTSEHPRAGLEVLRDGGLLAVWLPELESMVGVEQGGFHIYDVFDHSAHTVAGVSPDLLTRLAALLHDVGKPPTHAIDEHGKHTFYDHAGVGATMATDLLSRLRFSNEEIAATALLVRHHLRPIQYQPKGWGDAAVRRLVRDIGDQRNRLLELARADTHASSFPDTDAIDELEQRMARLDAGGAVSHLRAPVDGNEIVRLAGGRRPGPWVGRVQRAVEEAVIDGAVPPGDADAARRWLEEHRDLFEG</sequence>
<dbReference type="GO" id="GO:0042245">
    <property type="term" value="P:RNA repair"/>
    <property type="evidence" value="ECO:0007669"/>
    <property type="project" value="UniProtKB-KW"/>
</dbReference>
<evidence type="ECO:0000256" key="2">
    <source>
        <dbReference type="ARBA" id="ARBA00022679"/>
    </source>
</evidence>
<dbReference type="InterPro" id="IPR050124">
    <property type="entry name" value="tRNA_CCA-adding_enzyme"/>
</dbReference>
<evidence type="ECO:0000256" key="11">
    <source>
        <dbReference type="RuleBase" id="RU003953"/>
    </source>
</evidence>
<dbReference type="Pfam" id="PF01966">
    <property type="entry name" value="HD"/>
    <property type="match status" value="1"/>
</dbReference>
<name>A0A2W5Z655_9BACT</name>
<dbReference type="InterPro" id="IPR002646">
    <property type="entry name" value="PolA_pol_head_dom"/>
</dbReference>
<dbReference type="NCBIfam" id="TIGR00277">
    <property type="entry name" value="HDIG"/>
    <property type="match status" value="1"/>
</dbReference>
<accession>A0A2W5Z655</accession>
<dbReference type="GO" id="GO:0008033">
    <property type="term" value="P:tRNA processing"/>
    <property type="evidence" value="ECO:0007669"/>
    <property type="project" value="UniProtKB-KW"/>
</dbReference>
<comment type="caution">
    <text evidence="14">The sequence shown here is derived from an EMBL/GenBank/DDBJ whole genome shotgun (WGS) entry which is preliminary data.</text>
</comment>
<dbReference type="PANTHER" id="PTHR47545:SF1">
    <property type="entry name" value="MULTIFUNCTIONAL CCA PROTEIN"/>
    <property type="match status" value="1"/>
</dbReference>
<reference evidence="14 15" key="1">
    <citation type="journal article" date="2017" name="Nature">
        <title>Atmospheric trace gases support primary production in Antarctic desert surface soil.</title>
        <authorList>
            <person name="Ji M."/>
            <person name="Greening C."/>
            <person name="Vanwonterghem I."/>
            <person name="Carere C.R."/>
            <person name="Bay S.K."/>
            <person name="Steen J.A."/>
            <person name="Montgomery K."/>
            <person name="Lines T."/>
            <person name="Beardall J."/>
            <person name="van Dorst J."/>
            <person name="Snape I."/>
            <person name="Stott M.B."/>
            <person name="Hugenholtz P."/>
            <person name="Ferrari B.C."/>
        </authorList>
    </citation>
    <scope>NUCLEOTIDE SEQUENCE [LARGE SCALE GENOMIC DNA]</scope>
    <source>
        <strain evidence="14">RRmetagenome_bin12</strain>
    </source>
</reference>
<keyword evidence="4" id="KW-0548">Nucleotidyltransferase</keyword>
<keyword evidence="2 11" id="KW-0808">Transferase</keyword>
<comment type="cofactor">
    <cofactor evidence="1">
        <name>Mg(2+)</name>
        <dbReference type="ChEBI" id="CHEBI:18420"/>
    </cofactor>
</comment>
<dbReference type="PANTHER" id="PTHR47545">
    <property type="entry name" value="MULTIFUNCTIONAL CCA PROTEIN"/>
    <property type="match status" value="1"/>
</dbReference>
<evidence type="ECO:0000256" key="10">
    <source>
        <dbReference type="ARBA" id="ARBA00022884"/>
    </source>
</evidence>
<dbReference type="InterPro" id="IPR006674">
    <property type="entry name" value="HD_domain"/>
</dbReference>
<evidence type="ECO:0000259" key="13">
    <source>
        <dbReference type="PROSITE" id="PS51831"/>
    </source>
</evidence>
<dbReference type="InterPro" id="IPR032828">
    <property type="entry name" value="PolyA_RNA-bd"/>
</dbReference>
<dbReference type="EMBL" id="QHBU01000267">
    <property type="protein sequence ID" value="PZR78206.1"/>
    <property type="molecule type" value="Genomic_DNA"/>
</dbReference>
<feature type="region of interest" description="Disordered" evidence="12">
    <location>
        <begin position="1"/>
        <end position="66"/>
    </location>
</feature>
<dbReference type="Gene3D" id="1.10.246.80">
    <property type="match status" value="1"/>
</dbReference>
<evidence type="ECO:0000256" key="1">
    <source>
        <dbReference type="ARBA" id="ARBA00001946"/>
    </source>
</evidence>
<dbReference type="CDD" id="cd05398">
    <property type="entry name" value="NT_ClassII-CCAase"/>
    <property type="match status" value="1"/>
</dbReference>
<evidence type="ECO:0000256" key="7">
    <source>
        <dbReference type="ARBA" id="ARBA00022800"/>
    </source>
</evidence>
<dbReference type="InterPro" id="IPR003607">
    <property type="entry name" value="HD/PDEase_dom"/>
</dbReference>
<comment type="similarity">
    <text evidence="11">Belongs to the tRNA nucleotidyltransferase/poly(A) polymerase family.</text>
</comment>
<gene>
    <name evidence="14" type="ORF">DLM65_13610</name>
</gene>
<evidence type="ECO:0000256" key="12">
    <source>
        <dbReference type="SAM" id="MobiDB-lite"/>
    </source>
</evidence>
<dbReference type="GO" id="GO:0046872">
    <property type="term" value="F:metal ion binding"/>
    <property type="evidence" value="ECO:0007669"/>
    <property type="project" value="UniProtKB-KW"/>
</dbReference>
<keyword evidence="9" id="KW-0460">Magnesium</keyword>
<dbReference type="InterPro" id="IPR043519">
    <property type="entry name" value="NT_sf"/>
</dbReference>
<dbReference type="GO" id="GO:0005524">
    <property type="term" value="F:ATP binding"/>
    <property type="evidence" value="ECO:0007669"/>
    <property type="project" value="UniProtKB-KW"/>
</dbReference>
<keyword evidence="5" id="KW-0479">Metal-binding</keyword>
<dbReference type="Gene3D" id="1.10.3090.10">
    <property type="entry name" value="cca-adding enzyme, domain 2"/>
    <property type="match status" value="1"/>
</dbReference>
<dbReference type="CDD" id="cd00077">
    <property type="entry name" value="HDc"/>
    <property type="match status" value="1"/>
</dbReference>
<feature type="domain" description="HD" evidence="13">
    <location>
        <begin position="404"/>
        <end position="510"/>
    </location>
</feature>
<dbReference type="InterPro" id="IPR006675">
    <property type="entry name" value="HDIG_dom"/>
</dbReference>
<evidence type="ECO:0000256" key="4">
    <source>
        <dbReference type="ARBA" id="ARBA00022695"/>
    </source>
</evidence>
<keyword evidence="3" id="KW-0819">tRNA processing</keyword>
<dbReference type="GO" id="GO:0003723">
    <property type="term" value="F:RNA binding"/>
    <property type="evidence" value="ECO:0007669"/>
    <property type="project" value="UniProtKB-KW"/>
</dbReference>
<keyword evidence="8" id="KW-0067">ATP-binding</keyword>
<evidence type="ECO:0000256" key="6">
    <source>
        <dbReference type="ARBA" id="ARBA00022741"/>
    </source>
</evidence>
<dbReference type="Proteomes" id="UP000248724">
    <property type="component" value="Unassembled WGS sequence"/>
</dbReference>
<keyword evidence="7" id="KW-0692">RNA repair</keyword>
<evidence type="ECO:0000256" key="3">
    <source>
        <dbReference type="ARBA" id="ARBA00022694"/>
    </source>
</evidence>
<dbReference type="AlphaFoldDB" id="A0A2W5Z655"/>
<organism evidence="14 15">
    <name type="scientific">Candidatus Aeolococcus gillhamiae</name>
    <dbReference type="NCBI Taxonomy" id="3127015"/>
    <lineage>
        <taxon>Bacteria</taxon>
        <taxon>Bacillati</taxon>
        <taxon>Candidatus Dormiibacterota</taxon>
        <taxon>Candidatus Dormibacteria</taxon>
        <taxon>Candidatus Aeolococcales</taxon>
        <taxon>Candidatus Aeolococcaceae</taxon>
        <taxon>Candidatus Aeolococcus</taxon>
    </lineage>
</organism>
<keyword evidence="10 11" id="KW-0694">RNA-binding</keyword>
<feature type="region of interest" description="Disordered" evidence="12">
    <location>
        <begin position="94"/>
        <end position="116"/>
    </location>
</feature>
<evidence type="ECO:0000256" key="8">
    <source>
        <dbReference type="ARBA" id="ARBA00022840"/>
    </source>
</evidence>
<dbReference type="Pfam" id="PF01743">
    <property type="entry name" value="PolyA_pol"/>
    <property type="match status" value="1"/>
</dbReference>
<proteinExistence type="inferred from homology"/>
<dbReference type="GO" id="GO:0016779">
    <property type="term" value="F:nucleotidyltransferase activity"/>
    <property type="evidence" value="ECO:0007669"/>
    <property type="project" value="UniProtKB-KW"/>
</dbReference>
<evidence type="ECO:0000313" key="15">
    <source>
        <dbReference type="Proteomes" id="UP000248724"/>
    </source>
</evidence>
<evidence type="ECO:0000313" key="14">
    <source>
        <dbReference type="EMBL" id="PZR78206.1"/>
    </source>
</evidence>
<dbReference type="SUPFAM" id="SSF81891">
    <property type="entry name" value="Poly A polymerase C-terminal region-like"/>
    <property type="match status" value="1"/>
</dbReference>
<keyword evidence="6" id="KW-0547">Nucleotide-binding</keyword>
<dbReference type="PROSITE" id="PS51831">
    <property type="entry name" value="HD"/>
    <property type="match status" value="1"/>
</dbReference>
<protein>
    <submittedName>
        <fullName evidence="14">CCA tRNA nucleotidyltransferase</fullName>
    </submittedName>
</protein>
<dbReference type="Gene3D" id="3.30.460.10">
    <property type="entry name" value="Beta Polymerase, domain 2"/>
    <property type="match status" value="1"/>
</dbReference>
<evidence type="ECO:0000256" key="5">
    <source>
        <dbReference type="ARBA" id="ARBA00022723"/>
    </source>
</evidence>
<dbReference type="SUPFAM" id="SSF81301">
    <property type="entry name" value="Nucleotidyltransferase"/>
    <property type="match status" value="1"/>
</dbReference>
<dbReference type="Pfam" id="PF12627">
    <property type="entry name" value="PolyA_pol_RNAbd"/>
    <property type="match status" value="1"/>
</dbReference>